<dbReference type="GO" id="GO:0000256">
    <property type="term" value="P:allantoin catabolic process"/>
    <property type="evidence" value="ECO:0007669"/>
    <property type="project" value="InterPro"/>
</dbReference>
<comment type="catalytic activity">
    <reaction evidence="1">
        <text>allantoate + H2O = (S)-ureidoglycolate + urea</text>
        <dbReference type="Rhea" id="RHEA:11016"/>
        <dbReference type="ChEBI" id="CHEBI:15377"/>
        <dbReference type="ChEBI" id="CHEBI:16199"/>
        <dbReference type="ChEBI" id="CHEBI:17536"/>
        <dbReference type="ChEBI" id="CHEBI:57296"/>
        <dbReference type="EC" id="3.5.3.4"/>
    </reaction>
</comment>
<protein>
    <recommendedName>
        <fullName evidence="3">allantoicase</fullName>
        <ecNumber evidence="3">3.5.3.4</ecNumber>
    </recommendedName>
</protein>
<dbReference type="Gene3D" id="2.60.120.260">
    <property type="entry name" value="Galactose-binding domain-like"/>
    <property type="match status" value="2"/>
</dbReference>
<dbReference type="EC" id="3.5.3.4" evidence="3"/>
<dbReference type="FunFam" id="2.60.120.260:FF:000059">
    <property type="entry name" value="Probable allantoicase"/>
    <property type="match status" value="1"/>
</dbReference>
<dbReference type="SUPFAM" id="SSF49785">
    <property type="entry name" value="Galactose-binding domain-like"/>
    <property type="match status" value="2"/>
</dbReference>
<keyword evidence="10" id="KW-1185">Reference proteome</keyword>
<evidence type="ECO:0000256" key="5">
    <source>
        <dbReference type="ARBA" id="ARBA00022801"/>
    </source>
</evidence>
<keyword evidence="4" id="KW-0659">Purine metabolism</keyword>
<evidence type="ECO:0000259" key="8">
    <source>
        <dbReference type="Pfam" id="PF03561"/>
    </source>
</evidence>
<proteinExistence type="inferred from homology"/>
<evidence type="ECO:0000313" key="10">
    <source>
        <dbReference type="Proteomes" id="UP001219355"/>
    </source>
</evidence>
<dbReference type="FunFam" id="2.60.120.260:FF:000078">
    <property type="entry name" value="DAL2p Allantoicase"/>
    <property type="match status" value="1"/>
</dbReference>
<comment type="pathway">
    <text evidence="7">Nitrogen metabolism; (S)-allantoin degradation; (S)-ureidoglycolate from allantoate (aminidohydrolase route): step 1/1.</text>
</comment>
<evidence type="ECO:0000256" key="2">
    <source>
        <dbReference type="ARBA" id="ARBA00009242"/>
    </source>
</evidence>
<reference evidence="9" key="1">
    <citation type="submission" date="2023-03" db="EMBL/GenBank/DDBJ databases">
        <title>Emydomyces testavorans Genome Sequence.</title>
        <authorList>
            <person name="Hoyer L."/>
        </authorList>
    </citation>
    <scope>NUCLEOTIDE SEQUENCE</scope>
    <source>
        <strain evidence="9">16-2883</strain>
    </source>
</reference>
<feature type="domain" description="Allantoicase" evidence="8">
    <location>
        <begin position="28"/>
        <end position="190"/>
    </location>
</feature>
<dbReference type="NCBIfam" id="TIGR02961">
    <property type="entry name" value="allantoicase"/>
    <property type="match status" value="1"/>
</dbReference>
<dbReference type="EMBL" id="CP120627">
    <property type="protein sequence ID" value="WEW54954.1"/>
    <property type="molecule type" value="Genomic_DNA"/>
</dbReference>
<feature type="domain" description="Allantoicase" evidence="8">
    <location>
        <begin position="219"/>
        <end position="371"/>
    </location>
</feature>
<dbReference type="PIRSF" id="PIRSF016516">
    <property type="entry name" value="Allantoicase"/>
    <property type="match status" value="1"/>
</dbReference>
<keyword evidence="5" id="KW-0378">Hydrolase</keyword>
<dbReference type="HAMAP" id="MF_00813">
    <property type="entry name" value="Allantoicase"/>
    <property type="match status" value="1"/>
</dbReference>
<evidence type="ECO:0000256" key="3">
    <source>
        <dbReference type="ARBA" id="ARBA00012170"/>
    </source>
</evidence>
<accession>A0AAF0DAL7</accession>
<comment type="similarity">
    <text evidence="2">Belongs to the allantoicase family.</text>
</comment>
<gene>
    <name evidence="9" type="primary">DAL2</name>
    <name evidence="9" type="ORF">PRK78_000381</name>
</gene>
<evidence type="ECO:0000313" key="9">
    <source>
        <dbReference type="EMBL" id="WEW54954.1"/>
    </source>
</evidence>
<dbReference type="InterPro" id="IPR015908">
    <property type="entry name" value="Allantoicase_dom"/>
</dbReference>
<dbReference type="InterPro" id="IPR008979">
    <property type="entry name" value="Galactose-bd-like_sf"/>
</dbReference>
<evidence type="ECO:0000256" key="1">
    <source>
        <dbReference type="ARBA" id="ARBA00001314"/>
    </source>
</evidence>
<dbReference type="GO" id="GO:0004037">
    <property type="term" value="F:allantoicase activity"/>
    <property type="evidence" value="ECO:0007669"/>
    <property type="project" value="UniProtKB-EC"/>
</dbReference>
<dbReference type="PANTHER" id="PTHR12045:SF3">
    <property type="entry name" value="INACTIVE ALLANTOICASE-RELATED"/>
    <property type="match status" value="1"/>
</dbReference>
<dbReference type="GO" id="GO:0006144">
    <property type="term" value="P:purine nucleobase metabolic process"/>
    <property type="evidence" value="ECO:0007669"/>
    <property type="project" value="UniProtKB-KW"/>
</dbReference>
<comment type="function">
    <text evidence="6">Utilization of purines as secondary nitrogen sources, when primary sources are limiting.</text>
</comment>
<dbReference type="Pfam" id="PF03561">
    <property type="entry name" value="Allantoicase"/>
    <property type="match status" value="2"/>
</dbReference>
<name>A0AAF0DAL7_9EURO</name>
<dbReference type="PANTHER" id="PTHR12045">
    <property type="entry name" value="ALLANTOICASE"/>
    <property type="match status" value="1"/>
</dbReference>
<organism evidence="9 10">
    <name type="scientific">Emydomyces testavorans</name>
    <dbReference type="NCBI Taxonomy" id="2070801"/>
    <lineage>
        <taxon>Eukaryota</taxon>
        <taxon>Fungi</taxon>
        <taxon>Dikarya</taxon>
        <taxon>Ascomycota</taxon>
        <taxon>Pezizomycotina</taxon>
        <taxon>Eurotiomycetes</taxon>
        <taxon>Eurotiomycetidae</taxon>
        <taxon>Onygenales</taxon>
        <taxon>Nannizziopsiaceae</taxon>
        <taxon>Emydomyces</taxon>
    </lineage>
</organism>
<evidence type="ECO:0000256" key="6">
    <source>
        <dbReference type="ARBA" id="ARBA00056910"/>
    </source>
</evidence>
<evidence type="ECO:0000256" key="7">
    <source>
        <dbReference type="ARBA" id="ARBA00060607"/>
    </source>
</evidence>
<dbReference type="InterPro" id="IPR005164">
    <property type="entry name" value="Allantoicase"/>
</dbReference>
<sequence>MDLFEIPPNRIDTHFSKSTNLASSALNSKLLSCSDQFFAAASNLLTPTAPIHRPGVFVHTGAWYDGWETRRHNPQPYDWAVIQLGVGSGVVEGIEIDTAYFVGNYGEQVLVEGTYIAPNDKNNNDNNTDANEDVTRPEYKHWTTILPLQRCGPSQRQAWALSKPTAPLTHVRVRMYPDGGFARARLYGHAIPPALPPAISASSHPHDLPLEELSSALFGAVVTAASDQHYTPASNILLPGRGVNMGDGWETARSREPGHVDWAIVRLGVRGSVEKVVVDTKDFRGNFPRAVMVHGIEYRAADGGEEEDPAHDNPAWMELVRGERLCTADTEHVFEGEDLAAAARGVVGFTHVKLTLVPDGGVKRFRAFGRRSLH</sequence>
<dbReference type="Proteomes" id="UP001219355">
    <property type="component" value="Chromosome 1"/>
</dbReference>
<dbReference type="AlphaFoldDB" id="A0AAF0DAL7"/>
<evidence type="ECO:0000256" key="4">
    <source>
        <dbReference type="ARBA" id="ARBA00022631"/>
    </source>
</evidence>